<dbReference type="AlphaFoldDB" id="W9QMD0"/>
<feature type="region of interest" description="Disordered" evidence="1">
    <location>
        <begin position="522"/>
        <end position="548"/>
    </location>
</feature>
<evidence type="ECO:0000313" key="3">
    <source>
        <dbReference type="EMBL" id="EXB41710.1"/>
    </source>
</evidence>
<feature type="compositionally biased region" description="Low complexity" evidence="1">
    <location>
        <begin position="522"/>
        <end position="535"/>
    </location>
</feature>
<evidence type="ECO:0000256" key="1">
    <source>
        <dbReference type="SAM" id="MobiDB-lite"/>
    </source>
</evidence>
<evidence type="ECO:0000313" key="4">
    <source>
        <dbReference type="Proteomes" id="UP000030645"/>
    </source>
</evidence>
<dbReference type="InterPro" id="IPR046796">
    <property type="entry name" value="Transposase_32_dom"/>
</dbReference>
<gene>
    <name evidence="3" type="ORF">L484_000655</name>
</gene>
<reference evidence="4" key="1">
    <citation type="submission" date="2013-01" db="EMBL/GenBank/DDBJ databases">
        <title>Draft Genome Sequence of a Mulberry Tree, Morus notabilis C.K. Schneid.</title>
        <authorList>
            <person name="He N."/>
            <person name="Zhao S."/>
        </authorList>
    </citation>
    <scope>NUCLEOTIDE SEQUENCE</scope>
</reference>
<keyword evidence="4" id="KW-1185">Reference proteome</keyword>
<feature type="region of interest" description="Disordered" evidence="1">
    <location>
        <begin position="417"/>
        <end position="455"/>
    </location>
</feature>
<dbReference type="Pfam" id="PF20167">
    <property type="entry name" value="Transposase_32"/>
    <property type="match status" value="1"/>
</dbReference>
<name>W9QMD0_9ROSA</name>
<dbReference type="PANTHER" id="PTHR33067:SF9">
    <property type="entry name" value="RNA-DIRECTED DNA POLYMERASE"/>
    <property type="match status" value="1"/>
</dbReference>
<feature type="compositionally biased region" description="Polar residues" evidence="1">
    <location>
        <begin position="80"/>
        <end position="90"/>
    </location>
</feature>
<dbReference type="PANTHER" id="PTHR33067">
    <property type="entry name" value="RNA-DIRECTED DNA POLYMERASE-RELATED"/>
    <property type="match status" value="1"/>
</dbReference>
<feature type="region of interest" description="Disordered" evidence="1">
    <location>
        <begin position="76"/>
        <end position="101"/>
    </location>
</feature>
<protein>
    <recommendedName>
        <fullName evidence="2">Putative plant transposon protein domain-containing protein</fullName>
    </recommendedName>
</protein>
<sequence>MEQDRDIPIILGRPFLATGRALIDVHSGNLTLRVNEEKAIFNILNPKRSPQEKPTCDRVEEVKSFIKFTQEVVSKDSLGNGPTNSLTKNKSSNEHCPKKDEAGEYVVNRVEAIATPMNNEKVVPKKKAKKKHDQRTLWQDLTPGQRVLLFNSQLKLSPEKEELRWSGPFKINRVSSFGWTVTSALQRVHDRAAAHVIQKWIPRFTHCAPKRTGLMRCSAPKKKETQAAARISKDSQFQEARRSVKKTATKRTLASNISSSAFCALERKEDYAAARQQDLLDRDPQEILEALCDGPTRWTIKQNTESAFEARYLTNYTKVWFHFVCTRLIPSTHISEVTKDRALVLLAIERGEPLNVGAIINSGIHHALRKHNISLPYPSLLTELFLAAGVALPDAHLEKPIRAFDLNSIMRIASGRAASEQDGGAGSSQPPQPKRKRAATTSREDFASRVDQHEEQIADFQSQSALTRKLIIELAEHHTACLASLEQALTQTRIDAGLGVGSYSRVPHFPEHIRRTYWPGFQQQPQSSNQQQQPDFQPPPPPHDMDEDHPWEARVISRLPGILQLHFHCLLLFYYH</sequence>
<feature type="compositionally biased region" description="Basic and acidic residues" evidence="1">
    <location>
        <begin position="91"/>
        <end position="101"/>
    </location>
</feature>
<accession>W9QMD0</accession>
<feature type="domain" description="Putative plant transposon protein" evidence="2">
    <location>
        <begin position="279"/>
        <end position="390"/>
    </location>
</feature>
<evidence type="ECO:0000259" key="2">
    <source>
        <dbReference type="Pfam" id="PF20167"/>
    </source>
</evidence>
<dbReference type="Proteomes" id="UP000030645">
    <property type="component" value="Unassembled WGS sequence"/>
</dbReference>
<organism evidence="3 4">
    <name type="scientific">Morus notabilis</name>
    <dbReference type="NCBI Taxonomy" id="981085"/>
    <lineage>
        <taxon>Eukaryota</taxon>
        <taxon>Viridiplantae</taxon>
        <taxon>Streptophyta</taxon>
        <taxon>Embryophyta</taxon>
        <taxon>Tracheophyta</taxon>
        <taxon>Spermatophyta</taxon>
        <taxon>Magnoliopsida</taxon>
        <taxon>eudicotyledons</taxon>
        <taxon>Gunneridae</taxon>
        <taxon>Pentapetalae</taxon>
        <taxon>rosids</taxon>
        <taxon>fabids</taxon>
        <taxon>Rosales</taxon>
        <taxon>Moraceae</taxon>
        <taxon>Moreae</taxon>
        <taxon>Morus</taxon>
    </lineage>
</organism>
<proteinExistence type="predicted"/>
<feature type="compositionally biased region" description="Basic and acidic residues" evidence="1">
    <location>
        <begin position="442"/>
        <end position="455"/>
    </location>
</feature>
<dbReference type="eggNOG" id="ENOG502SCSA">
    <property type="taxonomic scope" value="Eukaryota"/>
</dbReference>
<dbReference type="EMBL" id="KE343799">
    <property type="protein sequence ID" value="EXB41710.1"/>
    <property type="molecule type" value="Genomic_DNA"/>
</dbReference>